<keyword evidence="5" id="KW-0326">Glycosidase</keyword>
<evidence type="ECO:0008006" key="10">
    <source>
        <dbReference type="Google" id="ProtNLM"/>
    </source>
</evidence>
<evidence type="ECO:0000256" key="7">
    <source>
        <dbReference type="SAM" id="SignalP"/>
    </source>
</evidence>
<evidence type="ECO:0000256" key="2">
    <source>
        <dbReference type="ARBA" id="ARBA00011738"/>
    </source>
</evidence>
<dbReference type="AlphaFoldDB" id="A0A8R2AKV3"/>
<dbReference type="InterPro" id="IPR017853">
    <property type="entry name" value="GH"/>
</dbReference>
<keyword evidence="9" id="KW-1185">Reference proteome</keyword>
<dbReference type="InterPro" id="IPR033132">
    <property type="entry name" value="GH_1_N_CS"/>
</dbReference>
<name>A0A8R2AKV3_BOMMO</name>
<dbReference type="EnsemblMetazoa" id="XM_004926137.4">
    <property type="protein sequence ID" value="XP_004926194.2"/>
    <property type="gene ID" value="LOC101740965"/>
</dbReference>
<keyword evidence="7" id="KW-0732">Signal</keyword>
<dbReference type="OrthoDB" id="65569at2759"/>
<accession>A0A8R2AKV3</accession>
<dbReference type="FunFam" id="3.20.20.80:FF:000013">
    <property type="entry name" value="lactase-phlorizin hydrolase"/>
    <property type="match status" value="1"/>
</dbReference>
<keyword evidence="4" id="KW-0325">Glycoprotein</keyword>
<dbReference type="RefSeq" id="XP_004926194.2">
    <property type="nucleotide sequence ID" value="XM_004926137.5"/>
</dbReference>
<comment type="similarity">
    <text evidence="1 6">Belongs to the glycosyl hydrolase 1 family.</text>
</comment>
<evidence type="ECO:0000256" key="1">
    <source>
        <dbReference type="ARBA" id="ARBA00010838"/>
    </source>
</evidence>
<dbReference type="GO" id="GO:0005975">
    <property type="term" value="P:carbohydrate metabolic process"/>
    <property type="evidence" value="ECO:0007669"/>
    <property type="project" value="InterPro"/>
</dbReference>
<proteinExistence type="inferred from homology"/>
<sequence>MLFITMTAQTTVVLCLLVKAAWGEMKFPPGFRFGAATAAYQIEGSWNVSDKAESVWDRFTHEHKYYVDSGSNGDVACDSYNRWKDDVRIAKELNLHFYRFSISWPRLLPTAFSNKISDDGRNYYNQLIDALLEEGIEPIVTLFHLDLPQRLQDLGGWANPLIIDWFANYARVVFSLYGDRVKTWITINEPLLICEMSYSDSNLAPGIESIELGNYLCAKNVLLAHATAWRIYDEEFRPKYHGKVSLTNILIWYEPTTGNDSNLGNLANQLCNGIYTHPIFSKTGNWPQSVIKIVDERSKLLGYPYSLLPEFTKKEIEFIKGTYDFFGMNYYISKSIRKSLVNEHIPLWPLEGVPILGAILESQPTWTSGATKWFSAHPPGLRKVLNWIRHNYGDQEIYIMENGYATADTELEDFDRISYLKDHLEQVLLAMKDGVNVTRYTIWSLMDNFEWSDGYTIKFGLYEVDFSSPERTRTPRKSAEYYKNVIETHSLSDFYVKNEL</sequence>
<dbReference type="KEGG" id="bmor:101740965"/>
<dbReference type="GeneID" id="101740965"/>
<feature type="chain" id="PRO_5035921353" description="Myrosinase 1-like" evidence="7">
    <location>
        <begin position="24"/>
        <end position="500"/>
    </location>
</feature>
<evidence type="ECO:0000256" key="4">
    <source>
        <dbReference type="ARBA" id="ARBA00023180"/>
    </source>
</evidence>
<reference evidence="8" key="2">
    <citation type="submission" date="2022-06" db="UniProtKB">
        <authorList>
            <consortium name="EnsemblMetazoa"/>
        </authorList>
    </citation>
    <scope>IDENTIFICATION</scope>
    <source>
        <strain evidence="8">p50T (Dazao)</strain>
    </source>
</reference>
<dbReference type="GO" id="GO:0008422">
    <property type="term" value="F:beta-glucosidase activity"/>
    <property type="evidence" value="ECO:0007669"/>
    <property type="project" value="TreeGrafter"/>
</dbReference>
<dbReference type="Pfam" id="PF00232">
    <property type="entry name" value="Glyco_hydro_1"/>
    <property type="match status" value="1"/>
</dbReference>
<dbReference type="PANTHER" id="PTHR10353:SF36">
    <property type="entry name" value="LP05116P"/>
    <property type="match status" value="1"/>
</dbReference>
<evidence type="ECO:0000256" key="6">
    <source>
        <dbReference type="RuleBase" id="RU003690"/>
    </source>
</evidence>
<dbReference type="Proteomes" id="UP000005204">
    <property type="component" value="Unassembled WGS sequence"/>
</dbReference>
<dbReference type="PANTHER" id="PTHR10353">
    <property type="entry name" value="GLYCOSYL HYDROLASE"/>
    <property type="match status" value="1"/>
</dbReference>
<dbReference type="SUPFAM" id="SSF51445">
    <property type="entry name" value="(Trans)glycosidases"/>
    <property type="match status" value="1"/>
</dbReference>
<evidence type="ECO:0000256" key="3">
    <source>
        <dbReference type="ARBA" id="ARBA00022801"/>
    </source>
</evidence>
<comment type="subunit">
    <text evidence="2">Homodimer.</text>
</comment>
<dbReference type="InterPro" id="IPR001360">
    <property type="entry name" value="Glyco_hydro_1"/>
</dbReference>
<organism evidence="8 9">
    <name type="scientific">Bombyx mori</name>
    <name type="common">Silk moth</name>
    <dbReference type="NCBI Taxonomy" id="7091"/>
    <lineage>
        <taxon>Eukaryota</taxon>
        <taxon>Metazoa</taxon>
        <taxon>Ecdysozoa</taxon>
        <taxon>Arthropoda</taxon>
        <taxon>Hexapoda</taxon>
        <taxon>Insecta</taxon>
        <taxon>Pterygota</taxon>
        <taxon>Neoptera</taxon>
        <taxon>Endopterygota</taxon>
        <taxon>Lepidoptera</taxon>
        <taxon>Glossata</taxon>
        <taxon>Ditrysia</taxon>
        <taxon>Bombycoidea</taxon>
        <taxon>Bombycidae</taxon>
        <taxon>Bombycinae</taxon>
        <taxon>Bombyx</taxon>
    </lineage>
</organism>
<reference evidence="9" key="1">
    <citation type="journal article" date="2008" name="Insect Biochem. Mol. Biol.">
        <title>The genome of a lepidopteran model insect, the silkworm Bombyx mori.</title>
        <authorList>
            <consortium name="International Silkworm Genome Consortium"/>
        </authorList>
    </citation>
    <scope>NUCLEOTIDE SEQUENCE [LARGE SCALE GENOMIC DNA]</scope>
    <source>
        <strain evidence="9">p50T</strain>
    </source>
</reference>
<feature type="signal peptide" evidence="7">
    <location>
        <begin position="1"/>
        <end position="23"/>
    </location>
</feature>
<keyword evidence="3" id="KW-0378">Hydrolase</keyword>
<dbReference type="PROSITE" id="PS00653">
    <property type="entry name" value="GLYCOSYL_HYDROL_F1_2"/>
    <property type="match status" value="1"/>
</dbReference>
<dbReference type="PRINTS" id="PR00131">
    <property type="entry name" value="GLHYDRLASE1"/>
</dbReference>
<evidence type="ECO:0000313" key="9">
    <source>
        <dbReference type="Proteomes" id="UP000005204"/>
    </source>
</evidence>
<dbReference type="Gene3D" id="3.20.20.80">
    <property type="entry name" value="Glycosidases"/>
    <property type="match status" value="1"/>
</dbReference>
<evidence type="ECO:0000313" key="8">
    <source>
        <dbReference type="EnsemblMetazoa" id="XP_004926194.2"/>
    </source>
</evidence>
<evidence type="ECO:0000256" key="5">
    <source>
        <dbReference type="ARBA" id="ARBA00023295"/>
    </source>
</evidence>
<protein>
    <recommendedName>
        <fullName evidence="10">Myrosinase 1-like</fullName>
    </recommendedName>
</protein>